<keyword evidence="10" id="KW-1185">Reference proteome</keyword>
<gene>
    <name evidence="9" type="ORF">UPYG_G00030310</name>
</gene>
<evidence type="ECO:0000313" key="9">
    <source>
        <dbReference type="EMBL" id="KAL1022636.1"/>
    </source>
</evidence>
<dbReference type="PANTHER" id="PTHR24396:SF25">
    <property type="entry name" value="ZINC FINGER PROTEIN 644"/>
    <property type="match status" value="1"/>
</dbReference>
<evidence type="ECO:0000256" key="5">
    <source>
        <dbReference type="ARBA" id="ARBA00023242"/>
    </source>
</evidence>
<dbReference type="InterPro" id="IPR013087">
    <property type="entry name" value="Znf_C2H2_type"/>
</dbReference>
<feature type="domain" description="C2H2-type" evidence="8">
    <location>
        <begin position="384"/>
        <end position="411"/>
    </location>
</feature>
<dbReference type="Pfam" id="PF23015">
    <property type="entry name" value="zf-WIZ"/>
    <property type="match status" value="1"/>
</dbReference>
<feature type="compositionally biased region" description="Polar residues" evidence="7">
    <location>
        <begin position="134"/>
        <end position="145"/>
    </location>
</feature>
<dbReference type="GO" id="GO:0005634">
    <property type="term" value="C:nucleus"/>
    <property type="evidence" value="ECO:0007669"/>
    <property type="project" value="UniProtKB-SubCell"/>
</dbReference>
<evidence type="ECO:0000256" key="7">
    <source>
        <dbReference type="SAM" id="MobiDB-lite"/>
    </source>
</evidence>
<feature type="compositionally biased region" description="Low complexity" evidence="7">
    <location>
        <begin position="63"/>
        <end position="74"/>
    </location>
</feature>
<dbReference type="PROSITE" id="PS00028">
    <property type="entry name" value="ZINC_FINGER_C2H2_1"/>
    <property type="match status" value="3"/>
</dbReference>
<feature type="region of interest" description="Disordered" evidence="7">
    <location>
        <begin position="1"/>
        <end position="111"/>
    </location>
</feature>
<protein>
    <recommendedName>
        <fullName evidence="8">C2H2-type domain-containing protein</fullName>
    </recommendedName>
</protein>
<dbReference type="SMART" id="SM00355">
    <property type="entry name" value="ZnF_C2H2"/>
    <property type="match status" value="8"/>
</dbReference>
<feature type="compositionally biased region" description="Acidic residues" evidence="7">
    <location>
        <begin position="802"/>
        <end position="815"/>
    </location>
</feature>
<dbReference type="PROSITE" id="PS50157">
    <property type="entry name" value="ZINC_FINGER_C2H2_2"/>
    <property type="match status" value="2"/>
</dbReference>
<feature type="region of interest" description="Disordered" evidence="7">
    <location>
        <begin position="584"/>
        <end position="604"/>
    </location>
</feature>
<dbReference type="EMBL" id="JAGEUA010000001">
    <property type="protein sequence ID" value="KAL1022636.1"/>
    <property type="molecule type" value="Genomic_DNA"/>
</dbReference>
<organism evidence="9 10">
    <name type="scientific">Umbra pygmaea</name>
    <name type="common">Eastern mudminnow</name>
    <dbReference type="NCBI Taxonomy" id="75934"/>
    <lineage>
        <taxon>Eukaryota</taxon>
        <taxon>Metazoa</taxon>
        <taxon>Chordata</taxon>
        <taxon>Craniata</taxon>
        <taxon>Vertebrata</taxon>
        <taxon>Euteleostomi</taxon>
        <taxon>Actinopterygii</taxon>
        <taxon>Neopterygii</taxon>
        <taxon>Teleostei</taxon>
        <taxon>Protacanthopterygii</taxon>
        <taxon>Esociformes</taxon>
        <taxon>Umbridae</taxon>
        <taxon>Umbra</taxon>
    </lineage>
</organism>
<proteinExistence type="predicted"/>
<dbReference type="Gene3D" id="3.30.160.60">
    <property type="entry name" value="Classic Zinc Finger"/>
    <property type="match status" value="1"/>
</dbReference>
<keyword evidence="4" id="KW-0862">Zinc</keyword>
<feature type="region of interest" description="Disordered" evidence="7">
    <location>
        <begin position="124"/>
        <end position="195"/>
    </location>
</feature>
<comment type="subcellular location">
    <subcellularLocation>
        <location evidence="1">Nucleus</location>
    </subcellularLocation>
</comment>
<evidence type="ECO:0000256" key="1">
    <source>
        <dbReference type="ARBA" id="ARBA00004123"/>
    </source>
</evidence>
<feature type="domain" description="C2H2-type" evidence="8">
    <location>
        <begin position="424"/>
        <end position="451"/>
    </location>
</feature>
<dbReference type="FunFam" id="3.30.160.60:FF:000409">
    <property type="entry name" value="zinc finger protein 644 isoform X1"/>
    <property type="match status" value="1"/>
</dbReference>
<name>A0ABD0Y9P1_UMBPY</name>
<feature type="region of interest" description="Disordered" evidence="7">
    <location>
        <begin position="847"/>
        <end position="871"/>
    </location>
</feature>
<feature type="compositionally biased region" description="Basic and acidic residues" evidence="7">
    <location>
        <begin position="1"/>
        <end position="17"/>
    </location>
</feature>
<dbReference type="InterPro" id="IPR051643">
    <property type="entry name" value="Transcr_Reg_ZincFinger"/>
</dbReference>
<dbReference type="InterPro" id="IPR055125">
    <property type="entry name" value="Wiz_C_Znf"/>
</dbReference>
<evidence type="ECO:0000256" key="2">
    <source>
        <dbReference type="ARBA" id="ARBA00022723"/>
    </source>
</evidence>
<evidence type="ECO:0000256" key="6">
    <source>
        <dbReference type="PROSITE-ProRule" id="PRU00042"/>
    </source>
</evidence>
<comment type="caution">
    <text evidence="9">The sequence shown here is derived from an EMBL/GenBank/DDBJ whole genome shotgun (WGS) entry which is preliminary data.</text>
</comment>
<keyword evidence="5" id="KW-0539">Nucleus</keyword>
<reference evidence="9 10" key="1">
    <citation type="submission" date="2024-06" db="EMBL/GenBank/DDBJ databases">
        <authorList>
            <person name="Pan Q."/>
            <person name="Wen M."/>
            <person name="Jouanno E."/>
            <person name="Zahm M."/>
            <person name="Klopp C."/>
            <person name="Cabau C."/>
            <person name="Louis A."/>
            <person name="Berthelot C."/>
            <person name="Parey E."/>
            <person name="Roest Crollius H."/>
            <person name="Montfort J."/>
            <person name="Robinson-Rechavi M."/>
            <person name="Bouchez O."/>
            <person name="Lampietro C."/>
            <person name="Lopez Roques C."/>
            <person name="Donnadieu C."/>
            <person name="Postlethwait J."/>
            <person name="Bobe J."/>
            <person name="Verreycken H."/>
            <person name="Guiguen Y."/>
        </authorList>
    </citation>
    <scope>NUCLEOTIDE SEQUENCE [LARGE SCALE GENOMIC DNA]</scope>
    <source>
        <strain evidence="9">Up_M1</strain>
        <tissue evidence="9">Testis</tissue>
    </source>
</reference>
<dbReference type="PANTHER" id="PTHR24396">
    <property type="entry name" value="ZINC FINGER PROTEIN"/>
    <property type="match status" value="1"/>
</dbReference>
<evidence type="ECO:0000256" key="4">
    <source>
        <dbReference type="ARBA" id="ARBA00022833"/>
    </source>
</evidence>
<feature type="region of interest" description="Disordered" evidence="7">
    <location>
        <begin position="1343"/>
        <end position="1419"/>
    </location>
</feature>
<dbReference type="SUPFAM" id="SSF57667">
    <property type="entry name" value="beta-beta-alpha zinc fingers"/>
    <property type="match status" value="1"/>
</dbReference>
<feature type="region of interest" description="Disordered" evidence="7">
    <location>
        <begin position="793"/>
        <end position="816"/>
    </location>
</feature>
<dbReference type="Pfam" id="PF00096">
    <property type="entry name" value="zf-C2H2"/>
    <property type="match status" value="1"/>
</dbReference>
<keyword evidence="3 6" id="KW-0863">Zinc-finger</keyword>
<feature type="compositionally biased region" description="Polar residues" evidence="7">
    <location>
        <begin position="161"/>
        <end position="172"/>
    </location>
</feature>
<evidence type="ECO:0000313" key="10">
    <source>
        <dbReference type="Proteomes" id="UP001557470"/>
    </source>
</evidence>
<sequence length="1419" mass="159448">MADIKPNKQENKERDGVKPVCDSSGATLEPLQRHTSSLKNNAAGLSEQLSSDEPPNLLNGAQPSPFVPSSVPAVLHTSQAAHSLPSGALVNGPGSHPASEESCGLNKNSTMPNNVLVEAQDGQLRQAGGDPSPQVLSPPSELQSDTLKKPAGLGPILKTHASLQLGANNTPPSDSEESEVESTYRAPTHTLSCHSPQSCQMPINQIWTAEGVKAGGRFIWDLNTTESSESSSDGYDVSDALRWDSQKDLIHVLWNNHTVDKSVEASAARVMHQFSHQRPRKRQIHLVGTAEPTERVYNGGSNLTYKKWYIEEVEDEEEEDFLSNTNKDNCKKMDSFKEHPSISPVIIKKLIVRADCHEDNSSHSLFSRKPKQLQTEQCEEPSFFPCTKCNVNFKEKRHLHRHMMYHLNGHNHEVHLSENSPRPFICRECGRSFRDRNSLLKHMIIHQERREKLIEEIQGLNKLQDKGRNAKLQCPQCVFGTDCPKTFIQHAKTHEKDKCYYCCEVCNHMALTERELDAHLLCHKSKSNKKNMIKDEELKSPTHNNEQSPVWFQCNVGPFRTQNTNGHKRHFELKCQQSGHKDECESTPFHNAPDHEDQNTLGDSSQKAADIHLLQLKSKFCVQKPAIWTRADMPFGSCGVADFYVRDTADTQKKSRNISSLPFNCSFVSPTNTLSPSVWRIDKPNKLSKPTEKIDVTTGLPYVEEDSQLYDHVVSGMPERTKYPSDVDVLLSSSTVKPSQVLHQSSVSDKIQGGLIGRKSEAQAVIQKSPSKRKMSTPFRNNVDNMVDYVLAKPNQKSTTPEDSEESGGDDEDTYDFSAYTSEATANFLDTVENQENPYARSYFIRRQRSSSAKHNPETAGDVGQIDSNGCQLDRQFEKPDETEGEYDSDDIQQLIIKEECIESSVCDESPDSQTPTDIHAQSLSYDVCPSFGMERKSCPYCPAVFESGVGLSNHVRGHLHRLGLSYDARHAVSPEQVASHDRQPRIRRKISSIARRIRKAEKPASQTEHTCPLCCGWFDTKTGLSNHVRGHLKRIGKTITGSSKSPVCILTELLKDEQEHQKILQILKGKQFFSRPIISQKFIGSDGLFQTPTGMPVKIQHGCQPGQDDNPISWGNSATVSMLEEVEQDKPFPQSKSIMIQGVNVPAQSTLVDFQRPKTADIEQLMNNNRSCDADRTHITVTKEMLQDGQGQEYNNLEPHWVHERNESNKKICVHCNATFPSAVSLSNHLRAYARRKRVAMLEGTTYSCIQKKPRLRAGPKKKLFSDFPRTVDKIYRLTCRFCDLVFQGPLSIQEDWIKHLQRHLMHTSVPHTGAGLVEIVVPQEETEPRGCLEQATSDEHYMSQHPQTHHDNMCLEHLSPNNHHLPQPEAPLPYGRTKPSEHPEPQEPQLPHAHPSSNKHPRLKQHTAPLDLLPVAS</sequence>
<accession>A0ABD0Y9P1</accession>
<feature type="compositionally biased region" description="Basic and acidic residues" evidence="7">
    <location>
        <begin position="1343"/>
        <end position="1356"/>
    </location>
</feature>
<keyword evidence="2" id="KW-0479">Metal-binding</keyword>
<dbReference type="Proteomes" id="UP001557470">
    <property type="component" value="Unassembled WGS sequence"/>
</dbReference>
<dbReference type="InterPro" id="IPR036236">
    <property type="entry name" value="Znf_C2H2_sf"/>
</dbReference>
<evidence type="ECO:0000259" key="8">
    <source>
        <dbReference type="PROSITE" id="PS50157"/>
    </source>
</evidence>
<dbReference type="GO" id="GO:0008270">
    <property type="term" value="F:zinc ion binding"/>
    <property type="evidence" value="ECO:0007669"/>
    <property type="project" value="UniProtKB-KW"/>
</dbReference>
<evidence type="ECO:0000256" key="3">
    <source>
        <dbReference type="ARBA" id="ARBA00022771"/>
    </source>
</evidence>